<dbReference type="InterPro" id="IPR036249">
    <property type="entry name" value="Thioredoxin-like_sf"/>
</dbReference>
<dbReference type="NCBIfam" id="TIGR01617">
    <property type="entry name" value="arsC_related"/>
    <property type="match status" value="1"/>
</dbReference>
<dbReference type="InterPro" id="IPR006660">
    <property type="entry name" value="Arsenate_reductase-like"/>
</dbReference>
<organism evidence="3 4">
    <name type="scientific">Marinibactrum halimedae</name>
    <dbReference type="NCBI Taxonomy" id="1444977"/>
    <lineage>
        <taxon>Bacteria</taxon>
        <taxon>Pseudomonadati</taxon>
        <taxon>Pseudomonadota</taxon>
        <taxon>Gammaproteobacteria</taxon>
        <taxon>Cellvibrionales</taxon>
        <taxon>Cellvibrionaceae</taxon>
        <taxon>Marinibactrum</taxon>
    </lineage>
</organism>
<comment type="similarity">
    <text evidence="1 2">Belongs to the ArsC family.</text>
</comment>
<dbReference type="EMBL" id="BSPD01000095">
    <property type="protein sequence ID" value="GLS27985.1"/>
    <property type="molecule type" value="Genomic_DNA"/>
</dbReference>
<comment type="caution">
    <text evidence="3">The sequence shown here is derived from an EMBL/GenBank/DDBJ whole genome shotgun (WGS) entry which is preliminary data.</text>
</comment>
<gene>
    <name evidence="3" type="ORF">GCM10007877_37040</name>
</gene>
<evidence type="ECO:0000313" key="4">
    <source>
        <dbReference type="Proteomes" id="UP001156870"/>
    </source>
</evidence>
<sequence>MITLFGIKNCDTVKKARSWLEEHDIEYTYHDIRLDGLKLPQVQEWINELGWEQIVNKRSTTWKQLNDTQRNNINNTSAPSIIIANPTLVRRPVLDTGTTRHTGFKADYYAEIFGK</sequence>
<evidence type="ECO:0000256" key="2">
    <source>
        <dbReference type="PROSITE-ProRule" id="PRU01282"/>
    </source>
</evidence>
<dbReference type="NCBIfam" id="NF008107">
    <property type="entry name" value="PRK10853.1"/>
    <property type="match status" value="1"/>
</dbReference>
<dbReference type="PROSITE" id="PS51353">
    <property type="entry name" value="ARSC"/>
    <property type="match status" value="1"/>
</dbReference>
<protein>
    <submittedName>
        <fullName evidence="3">Arsenate reductase</fullName>
    </submittedName>
</protein>
<name>A0AA37TDQ0_9GAMM</name>
<dbReference type="PANTHER" id="PTHR30041:SF8">
    <property type="entry name" value="PROTEIN YFFB"/>
    <property type="match status" value="1"/>
</dbReference>
<dbReference type="PANTHER" id="PTHR30041">
    <property type="entry name" value="ARSENATE REDUCTASE"/>
    <property type="match status" value="1"/>
</dbReference>
<proteinExistence type="inferred from homology"/>
<keyword evidence="4" id="KW-1185">Reference proteome</keyword>
<accession>A0AA37TDQ0</accession>
<dbReference type="InterPro" id="IPR006504">
    <property type="entry name" value="Tscrpt_reg_Spx/MgsR"/>
</dbReference>
<dbReference type="SUPFAM" id="SSF52833">
    <property type="entry name" value="Thioredoxin-like"/>
    <property type="match status" value="1"/>
</dbReference>
<evidence type="ECO:0000313" key="3">
    <source>
        <dbReference type="EMBL" id="GLS27985.1"/>
    </source>
</evidence>
<dbReference type="Gene3D" id="3.40.30.10">
    <property type="entry name" value="Glutaredoxin"/>
    <property type="match status" value="1"/>
</dbReference>
<reference evidence="3 4" key="1">
    <citation type="journal article" date="2014" name="Int. J. Syst. Evol. Microbiol.">
        <title>Complete genome sequence of Corynebacterium casei LMG S-19264T (=DSM 44701T), isolated from a smear-ripened cheese.</title>
        <authorList>
            <consortium name="US DOE Joint Genome Institute (JGI-PGF)"/>
            <person name="Walter F."/>
            <person name="Albersmeier A."/>
            <person name="Kalinowski J."/>
            <person name="Ruckert C."/>
        </authorList>
    </citation>
    <scope>NUCLEOTIDE SEQUENCE [LARGE SCALE GENOMIC DNA]</scope>
    <source>
        <strain evidence="3 4">NBRC 110095</strain>
    </source>
</reference>
<evidence type="ECO:0000256" key="1">
    <source>
        <dbReference type="ARBA" id="ARBA00007198"/>
    </source>
</evidence>
<dbReference type="AlphaFoldDB" id="A0AA37TDQ0"/>
<dbReference type="RefSeq" id="WP_232592115.1">
    <property type="nucleotide sequence ID" value="NZ_BSPD01000095.1"/>
</dbReference>
<dbReference type="Pfam" id="PF03960">
    <property type="entry name" value="ArsC"/>
    <property type="match status" value="1"/>
</dbReference>
<dbReference type="CDD" id="cd03035">
    <property type="entry name" value="ArsC_Yffb"/>
    <property type="match status" value="1"/>
</dbReference>
<dbReference type="Proteomes" id="UP001156870">
    <property type="component" value="Unassembled WGS sequence"/>
</dbReference>